<sequence length="174" mass="19638">MAAYNIWAGVEVGESPPEGSQVVIGFPGKGLGKRQNIHATKKTNKKCCTFEAAKDSWDQSDKMINVEVGHNDNQPPHTESPPYSMKQSMMKPLPPLLEYFKPFKKGRQLIHDTMGQDMTDIIPDPEPKVSSSASFEGIFLSRMEELVDTLNYHSNITQQAWKRGLDNINRIYKN</sequence>
<accession>A0A9Q3QA41</accession>
<dbReference type="EMBL" id="AVOT02130210">
    <property type="protein sequence ID" value="MBW0588352.1"/>
    <property type="molecule type" value="Genomic_DNA"/>
</dbReference>
<feature type="region of interest" description="Disordered" evidence="1">
    <location>
        <begin position="67"/>
        <end position="87"/>
    </location>
</feature>
<organism evidence="2 3">
    <name type="scientific">Austropuccinia psidii MF-1</name>
    <dbReference type="NCBI Taxonomy" id="1389203"/>
    <lineage>
        <taxon>Eukaryota</taxon>
        <taxon>Fungi</taxon>
        <taxon>Dikarya</taxon>
        <taxon>Basidiomycota</taxon>
        <taxon>Pucciniomycotina</taxon>
        <taxon>Pucciniomycetes</taxon>
        <taxon>Pucciniales</taxon>
        <taxon>Sphaerophragmiaceae</taxon>
        <taxon>Austropuccinia</taxon>
    </lineage>
</organism>
<evidence type="ECO:0000313" key="3">
    <source>
        <dbReference type="Proteomes" id="UP000765509"/>
    </source>
</evidence>
<comment type="caution">
    <text evidence="2">The sequence shown here is derived from an EMBL/GenBank/DDBJ whole genome shotgun (WGS) entry which is preliminary data.</text>
</comment>
<reference evidence="2" key="1">
    <citation type="submission" date="2021-03" db="EMBL/GenBank/DDBJ databases">
        <title>Draft genome sequence of rust myrtle Austropuccinia psidii MF-1, a brazilian biotype.</title>
        <authorList>
            <person name="Quecine M.C."/>
            <person name="Pachon D.M.R."/>
            <person name="Bonatelli M.L."/>
            <person name="Correr F.H."/>
            <person name="Franceschini L.M."/>
            <person name="Leite T.F."/>
            <person name="Margarido G.R.A."/>
            <person name="Almeida C.A."/>
            <person name="Ferrarezi J.A."/>
            <person name="Labate C.A."/>
        </authorList>
    </citation>
    <scope>NUCLEOTIDE SEQUENCE</scope>
    <source>
        <strain evidence="2">MF-1</strain>
    </source>
</reference>
<name>A0A9Q3QA41_9BASI</name>
<gene>
    <name evidence="2" type="ORF">O181_128067</name>
</gene>
<evidence type="ECO:0000313" key="2">
    <source>
        <dbReference type="EMBL" id="MBW0588352.1"/>
    </source>
</evidence>
<dbReference type="AlphaFoldDB" id="A0A9Q3QA41"/>
<evidence type="ECO:0000256" key="1">
    <source>
        <dbReference type="SAM" id="MobiDB-lite"/>
    </source>
</evidence>
<proteinExistence type="predicted"/>
<protein>
    <submittedName>
        <fullName evidence="2">Uncharacterized protein</fullName>
    </submittedName>
</protein>
<dbReference type="Proteomes" id="UP000765509">
    <property type="component" value="Unassembled WGS sequence"/>
</dbReference>
<keyword evidence="3" id="KW-1185">Reference proteome</keyword>